<protein>
    <submittedName>
        <fullName evidence="1">Uncharacterized protein</fullName>
    </submittedName>
</protein>
<organism evidence="1 2">
    <name type="scientific">Phytophthora fragariae</name>
    <dbReference type="NCBI Taxonomy" id="53985"/>
    <lineage>
        <taxon>Eukaryota</taxon>
        <taxon>Sar</taxon>
        <taxon>Stramenopiles</taxon>
        <taxon>Oomycota</taxon>
        <taxon>Peronosporomycetes</taxon>
        <taxon>Peronosporales</taxon>
        <taxon>Peronosporaceae</taxon>
        <taxon>Phytophthora</taxon>
    </lineage>
</organism>
<dbReference type="Proteomes" id="UP000460718">
    <property type="component" value="Unassembled WGS sequence"/>
</dbReference>
<dbReference type="InterPro" id="IPR007136">
    <property type="entry name" value="DUF347"/>
</dbReference>
<accession>A0A6A3GR77</accession>
<proteinExistence type="predicted"/>
<feature type="non-terminal residue" evidence="1">
    <location>
        <position position="47"/>
    </location>
</feature>
<reference evidence="1 2" key="1">
    <citation type="submission" date="2018-09" db="EMBL/GenBank/DDBJ databases">
        <title>Genomic investigation of the strawberry pathogen Phytophthora fragariae indicates pathogenicity is determined by transcriptional variation in three key races.</title>
        <authorList>
            <person name="Adams T.M."/>
            <person name="Armitage A.D."/>
            <person name="Sobczyk M.K."/>
            <person name="Bates H.J."/>
            <person name="Dunwell J.M."/>
            <person name="Nellist C.F."/>
            <person name="Harrison R.J."/>
        </authorList>
    </citation>
    <scope>NUCLEOTIDE SEQUENCE [LARGE SCALE GENOMIC DNA]</scope>
    <source>
        <strain evidence="1 2">SCRP245</strain>
    </source>
</reference>
<name>A0A6A3GR77_9STRA</name>
<dbReference type="EMBL" id="QXFW01006376">
    <property type="protein sequence ID" value="KAE8959386.1"/>
    <property type="molecule type" value="Genomic_DNA"/>
</dbReference>
<dbReference type="Pfam" id="PF03988">
    <property type="entry name" value="DUF347"/>
    <property type="match status" value="1"/>
</dbReference>
<gene>
    <name evidence="1" type="ORF">PF011_g30452</name>
</gene>
<evidence type="ECO:0000313" key="2">
    <source>
        <dbReference type="Proteomes" id="UP000460718"/>
    </source>
</evidence>
<dbReference type="AlphaFoldDB" id="A0A6A3GR77"/>
<sequence>MGFFDEQVGVKVPQVTIFFWIIKVLATTVGETFADFLNSNIGLGLGG</sequence>
<comment type="caution">
    <text evidence="1">The sequence shown here is derived from an EMBL/GenBank/DDBJ whole genome shotgun (WGS) entry which is preliminary data.</text>
</comment>
<evidence type="ECO:0000313" key="1">
    <source>
        <dbReference type="EMBL" id="KAE8959386.1"/>
    </source>
</evidence>